<dbReference type="UniPathway" id="UPA00109">
    <property type="reaction ID" value="UER00186"/>
</dbReference>
<comment type="catalytic activity">
    <reaction evidence="4 7">
        <text>(2R)-2-phosphoglycerate = (2R)-3-phosphoglycerate</text>
        <dbReference type="Rhea" id="RHEA:15901"/>
        <dbReference type="ChEBI" id="CHEBI:58272"/>
        <dbReference type="ChEBI" id="CHEBI:58289"/>
        <dbReference type="EC" id="5.4.2.11"/>
    </reaction>
</comment>
<dbReference type="InterPro" id="IPR005952">
    <property type="entry name" value="Phosphogly_mut1"/>
</dbReference>
<dbReference type="InterPro" id="IPR013078">
    <property type="entry name" value="His_Pase_superF_clade-1"/>
</dbReference>
<dbReference type="GO" id="GO:0006094">
    <property type="term" value="P:gluconeogenesis"/>
    <property type="evidence" value="ECO:0007669"/>
    <property type="project" value="UniProtKB-UniRule"/>
</dbReference>
<dbReference type="HAMAP" id="MF_01039">
    <property type="entry name" value="PGAM_GpmA"/>
    <property type="match status" value="1"/>
</dbReference>
<organism evidence="8 9">
    <name type="scientific">Trebonia kvetii</name>
    <dbReference type="NCBI Taxonomy" id="2480626"/>
    <lineage>
        <taxon>Bacteria</taxon>
        <taxon>Bacillati</taxon>
        <taxon>Actinomycetota</taxon>
        <taxon>Actinomycetes</taxon>
        <taxon>Streptosporangiales</taxon>
        <taxon>Treboniaceae</taxon>
        <taxon>Trebonia</taxon>
    </lineage>
</organism>
<dbReference type="AlphaFoldDB" id="A0A6P2C2X7"/>
<keyword evidence="3 4" id="KW-0413">Isomerase</keyword>
<keyword evidence="4" id="KW-0312">Gluconeogenesis</keyword>
<dbReference type="CDD" id="cd07067">
    <property type="entry name" value="HP_PGM_like"/>
    <property type="match status" value="1"/>
</dbReference>
<dbReference type="EMBL" id="RPFW01000002">
    <property type="protein sequence ID" value="TVZ05317.1"/>
    <property type="molecule type" value="Genomic_DNA"/>
</dbReference>
<accession>A0A6P2C2X7</accession>
<dbReference type="PIRSF" id="PIRSF000709">
    <property type="entry name" value="6PFK_2-Ptase"/>
    <property type="match status" value="1"/>
</dbReference>
<evidence type="ECO:0000256" key="3">
    <source>
        <dbReference type="ARBA" id="ARBA00023235"/>
    </source>
</evidence>
<gene>
    <name evidence="4" type="primary">gpmA</name>
    <name evidence="8" type="ORF">EAS64_12135</name>
</gene>
<evidence type="ECO:0000313" key="8">
    <source>
        <dbReference type="EMBL" id="TVZ05317.1"/>
    </source>
</evidence>
<comment type="caution">
    <text evidence="4">Lacks conserved residue(s) required for the propagation of feature annotation.</text>
</comment>
<evidence type="ECO:0000256" key="7">
    <source>
        <dbReference type="RuleBase" id="RU004512"/>
    </source>
</evidence>
<reference evidence="8 9" key="1">
    <citation type="submission" date="2018-11" db="EMBL/GenBank/DDBJ databases">
        <title>Trebonia kvetii gen.nov., sp.nov., a novel acidophilic actinobacterium, and proposal of the new actinobacterial family Treboniaceae fam. nov.</title>
        <authorList>
            <person name="Rapoport D."/>
            <person name="Sagova-Mareckova M."/>
            <person name="Sedlacek I."/>
            <person name="Provaznik J."/>
            <person name="Kralova S."/>
            <person name="Pavlinic D."/>
            <person name="Benes V."/>
            <person name="Kopecky J."/>
        </authorList>
    </citation>
    <scope>NUCLEOTIDE SEQUENCE [LARGE SCALE GENOMIC DNA]</scope>
    <source>
        <strain evidence="8 9">15Tr583</strain>
    </source>
</reference>
<feature type="binding site" evidence="4 5">
    <location>
        <begin position="177"/>
        <end position="178"/>
    </location>
    <ligand>
        <name>substrate</name>
    </ligand>
</feature>
<feature type="active site" description="Tele-phosphohistidine intermediate" evidence="4">
    <location>
        <position position="9"/>
    </location>
</feature>
<name>A0A6P2C2X7_9ACTN</name>
<dbReference type="RefSeq" id="WP_145853020.1">
    <property type="nucleotide sequence ID" value="NZ_RPFW01000002.1"/>
</dbReference>
<comment type="caution">
    <text evidence="8">The sequence shown here is derived from an EMBL/GenBank/DDBJ whole genome shotgun (WGS) entry which is preliminary data.</text>
</comment>
<dbReference type="GO" id="GO:0006096">
    <property type="term" value="P:glycolytic process"/>
    <property type="evidence" value="ECO:0007669"/>
    <property type="project" value="UniProtKB-UniRule"/>
</dbReference>
<dbReference type="NCBIfam" id="TIGR01258">
    <property type="entry name" value="pgm_1"/>
    <property type="match status" value="1"/>
</dbReference>
<dbReference type="OrthoDB" id="9781415at2"/>
<proteinExistence type="inferred from homology"/>
<dbReference type="Gene3D" id="3.40.50.1240">
    <property type="entry name" value="Phosphoglycerate mutase-like"/>
    <property type="match status" value="1"/>
</dbReference>
<dbReference type="GO" id="GO:0004619">
    <property type="term" value="F:phosphoglycerate mutase activity"/>
    <property type="evidence" value="ECO:0007669"/>
    <property type="project" value="UniProtKB-UniRule"/>
</dbReference>
<dbReference type="InterPro" id="IPR001345">
    <property type="entry name" value="PG/BPGM_mutase_AS"/>
</dbReference>
<feature type="binding site" evidence="4 5">
    <location>
        <begin position="114"/>
        <end position="115"/>
    </location>
    <ligand>
        <name>substrate</name>
    </ligand>
</feature>
<comment type="similarity">
    <text evidence="1 4">Belongs to the phosphoglycerate mutase family. BPG-dependent PGAM subfamily.</text>
</comment>
<keyword evidence="9" id="KW-1185">Reference proteome</keyword>
<dbReference type="InterPro" id="IPR029033">
    <property type="entry name" value="His_PPase_superfam"/>
</dbReference>
<dbReference type="PANTHER" id="PTHR11931">
    <property type="entry name" value="PHOSPHOGLYCERATE MUTASE"/>
    <property type="match status" value="1"/>
</dbReference>
<evidence type="ECO:0000256" key="6">
    <source>
        <dbReference type="PIRSR" id="PIRSR613078-3"/>
    </source>
</evidence>
<feature type="binding site" evidence="4 5">
    <location>
        <position position="60"/>
    </location>
    <ligand>
        <name>substrate</name>
    </ligand>
</feature>
<dbReference type="PROSITE" id="PS00175">
    <property type="entry name" value="PG_MUTASE"/>
    <property type="match status" value="1"/>
</dbReference>
<evidence type="ECO:0000256" key="1">
    <source>
        <dbReference type="ARBA" id="ARBA00006717"/>
    </source>
</evidence>
<protein>
    <recommendedName>
        <fullName evidence="4 7">2,3-bisphosphoglycerate-dependent phosphoglycerate mutase</fullName>
        <shortName evidence="4">BPG-dependent PGAM</shortName>
        <shortName evidence="4">PGAM</shortName>
        <shortName evidence="4">Phosphoglyceromutase</shortName>
        <shortName evidence="4">dPGM</shortName>
        <ecNumber evidence="4 7">5.4.2.11</ecNumber>
    </recommendedName>
</protein>
<dbReference type="SUPFAM" id="SSF53254">
    <property type="entry name" value="Phosphoglycerate mutase-like"/>
    <property type="match status" value="1"/>
</dbReference>
<evidence type="ECO:0000313" key="9">
    <source>
        <dbReference type="Proteomes" id="UP000460272"/>
    </source>
</evidence>
<feature type="binding site" evidence="4 5">
    <location>
        <begin position="8"/>
        <end position="15"/>
    </location>
    <ligand>
        <name>substrate</name>
    </ligand>
</feature>
<keyword evidence="2 4" id="KW-0324">Glycolysis</keyword>
<dbReference type="SMART" id="SM00855">
    <property type="entry name" value="PGAM"/>
    <property type="match status" value="1"/>
</dbReference>
<comment type="pathway">
    <text evidence="4 7">Carbohydrate degradation; glycolysis; pyruvate from D-glyceraldehyde 3-phosphate: step 3/5.</text>
</comment>
<sequence>MTVLVLLRHGESAWNAQNLFAGWADVALSERGRQQARRAGALLAARGFLPDVVHTSVQRRAIVTADLALAACGRPWVAVRRSWRLNSNHYGALQGQSKAEVRAAVGEEQFMAWRRGFRVRPPLGEPDDDPRYAALPPVARPRGESLHDVTERLLPYWHDAIIPDLYWYNCVLVVSHGNTLRALIKHLEGVGDDASAGLEVPNAVPVCYQFTAGRARRLM</sequence>
<dbReference type="Proteomes" id="UP000460272">
    <property type="component" value="Unassembled WGS sequence"/>
</dbReference>
<feature type="binding site" evidence="4 5">
    <location>
        <position position="98"/>
    </location>
    <ligand>
        <name>substrate</name>
    </ligand>
</feature>
<dbReference type="Pfam" id="PF00300">
    <property type="entry name" value="His_Phos_1"/>
    <property type="match status" value="2"/>
</dbReference>
<comment type="function">
    <text evidence="4 7">Catalyzes the interconversion of 2-phosphoglycerate and 3-phosphoglycerate.</text>
</comment>
<dbReference type="EC" id="5.4.2.11" evidence="4 7"/>
<evidence type="ECO:0000256" key="2">
    <source>
        <dbReference type="ARBA" id="ARBA00023152"/>
    </source>
</evidence>
<evidence type="ECO:0000256" key="4">
    <source>
        <dbReference type="HAMAP-Rule" id="MF_01039"/>
    </source>
</evidence>
<evidence type="ECO:0000256" key="5">
    <source>
        <dbReference type="PIRSR" id="PIRSR613078-2"/>
    </source>
</evidence>
<feature type="site" description="Transition state stabilizer" evidence="4 6">
    <location>
        <position position="176"/>
    </location>
</feature>